<proteinExistence type="predicted"/>
<gene>
    <name evidence="1" type="ORF">GCM10023314_18770</name>
</gene>
<sequence>MASPTDSNNIVGHFNRSNSTLEQGHYIDLNKSIDLDVEDEITLMFYVFDPNSHTIIVKLENGVNANIEE</sequence>
<comment type="caution">
    <text evidence="1">The sequence shown here is derived from an EMBL/GenBank/DDBJ whole genome shotgun (WGS) entry which is preliminary data.</text>
</comment>
<organism evidence="1 2">
    <name type="scientific">Algibacter agarivorans</name>
    <dbReference type="NCBI Taxonomy" id="1109741"/>
    <lineage>
        <taxon>Bacteria</taxon>
        <taxon>Pseudomonadati</taxon>
        <taxon>Bacteroidota</taxon>
        <taxon>Flavobacteriia</taxon>
        <taxon>Flavobacteriales</taxon>
        <taxon>Flavobacteriaceae</taxon>
        <taxon>Algibacter</taxon>
    </lineage>
</organism>
<evidence type="ECO:0000313" key="2">
    <source>
        <dbReference type="Proteomes" id="UP001501302"/>
    </source>
</evidence>
<protein>
    <submittedName>
        <fullName evidence="1">Uncharacterized protein</fullName>
    </submittedName>
</protein>
<reference evidence="2" key="1">
    <citation type="journal article" date="2019" name="Int. J. Syst. Evol. Microbiol.">
        <title>The Global Catalogue of Microorganisms (GCM) 10K type strain sequencing project: providing services to taxonomists for standard genome sequencing and annotation.</title>
        <authorList>
            <consortium name="The Broad Institute Genomics Platform"/>
            <consortium name="The Broad Institute Genome Sequencing Center for Infectious Disease"/>
            <person name="Wu L."/>
            <person name="Ma J."/>
        </authorList>
    </citation>
    <scope>NUCLEOTIDE SEQUENCE [LARGE SCALE GENOMIC DNA]</scope>
    <source>
        <strain evidence="2">JCM 18285</strain>
    </source>
</reference>
<accession>A0ABP9GJZ5</accession>
<evidence type="ECO:0000313" key="1">
    <source>
        <dbReference type="EMBL" id="GAA4945780.1"/>
    </source>
</evidence>
<dbReference type="EMBL" id="BAABJJ010000029">
    <property type="protein sequence ID" value="GAA4945780.1"/>
    <property type="molecule type" value="Genomic_DNA"/>
</dbReference>
<name>A0ABP9GJZ5_9FLAO</name>
<dbReference type="Proteomes" id="UP001501302">
    <property type="component" value="Unassembled WGS sequence"/>
</dbReference>
<keyword evidence="2" id="KW-1185">Reference proteome</keyword>